<feature type="compositionally biased region" description="Basic and acidic residues" evidence="17">
    <location>
        <begin position="2147"/>
        <end position="2158"/>
    </location>
</feature>
<dbReference type="InterPro" id="IPR008928">
    <property type="entry name" value="6-hairpin_glycosidase_sf"/>
</dbReference>
<reference evidence="23" key="1">
    <citation type="submission" date="2016-03" db="EMBL/GenBank/DDBJ databases">
        <title>Molecular cloning and expretion profile of Glycogen debranching enzyme gene in Macrobrachium nipponense.</title>
        <authorList>
            <person name="Abdel Rahman N.M."/>
            <person name="Fu H."/>
        </authorList>
    </citation>
    <scope>NUCLEOTIDE SEQUENCE</scope>
</reference>
<evidence type="ECO:0000256" key="7">
    <source>
        <dbReference type="ARBA" id="ARBA00020723"/>
    </source>
</evidence>
<keyword evidence="18" id="KW-0812">Transmembrane</keyword>
<dbReference type="PANTHER" id="PTHR10569">
    <property type="entry name" value="GLYCOGEN DEBRANCHING ENZYME"/>
    <property type="match status" value="1"/>
</dbReference>
<keyword evidence="12" id="KW-0320">Glycogen biosynthesis</keyword>
<dbReference type="InterPro" id="IPR032792">
    <property type="entry name" value="AGL_glucanoTrfase"/>
</dbReference>
<comment type="function">
    <text evidence="3">Multifunctional enzyme acting as 1,4-alpha-D-glucan:1,4-alpha-D-glucan 4-alpha-D-glycosyltransferase and amylo-1,6-glucosidase in glycogen degradation.</text>
</comment>
<evidence type="ECO:0000256" key="17">
    <source>
        <dbReference type="SAM" id="MobiDB-lite"/>
    </source>
</evidence>
<evidence type="ECO:0000256" key="6">
    <source>
        <dbReference type="ARBA" id="ARBA00012778"/>
    </source>
</evidence>
<feature type="region of interest" description="Disordered" evidence="17">
    <location>
        <begin position="2147"/>
        <end position="2168"/>
    </location>
</feature>
<feature type="domain" description="Glycogen debranching enzyme C-terminal" evidence="19">
    <location>
        <begin position="1199"/>
        <end position="1650"/>
    </location>
</feature>
<evidence type="ECO:0000256" key="10">
    <source>
        <dbReference type="ARBA" id="ARBA00022679"/>
    </source>
</evidence>
<evidence type="ECO:0000256" key="4">
    <source>
        <dbReference type="ARBA" id="ARBA00004496"/>
    </source>
</evidence>
<dbReference type="GO" id="GO:0004135">
    <property type="term" value="F:amylo-alpha-1,6-glucosidase activity"/>
    <property type="evidence" value="ECO:0007669"/>
    <property type="project" value="UniProtKB-EC"/>
</dbReference>
<dbReference type="InterPro" id="IPR032788">
    <property type="entry name" value="AGL_central"/>
</dbReference>
<dbReference type="Pfam" id="PF14702">
    <property type="entry name" value="hGDE_central"/>
    <property type="match status" value="1"/>
</dbReference>
<keyword evidence="10" id="KW-0808">Transferase</keyword>
<evidence type="ECO:0000256" key="8">
    <source>
        <dbReference type="ARBA" id="ARBA00022490"/>
    </source>
</evidence>
<organism evidence="23">
    <name type="scientific">Macrobrachium nipponense</name>
    <name type="common">Oriental river shrimp</name>
    <name type="synonym">Palaemon nipponensis</name>
    <dbReference type="NCBI Taxonomy" id="159736"/>
    <lineage>
        <taxon>Eukaryota</taxon>
        <taxon>Metazoa</taxon>
        <taxon>Ecdysozoa</taxon>
        <taxon>Arthropoda</taxon>
        <taxon>Crustacea</taxon>
        <taxon>Multicrustacea</taxon>
        <taxon>Malacostraca</taxon>
        <taxon>Eumalacostraca</taxon>
        <taxon>Eucarida</taxon>
        <taxon>Decapoda</taxon>
        <taxon>Pleocyemata</taxon>
        <taxon>Caridea</taxon>
        <taxon>Palaemonoidea</taxon>
        <taxon>Palaemonidae</taxon>
        <taxon>Macrobrachium</taxon>
    </lineage>
</organism>
<dbReference type="Pfam" id="PF14701">
    <property type="entry name" value="hDGE_amylase"/>
    <property type="match status" value="1"/>
</dbReference>
<evidence type="ECO:0000256" key="1">
    <source>
        <dbReference type="ARBA" id="ARBA00000439"/>
    </source>
</evidence>
<keyword evidence="13" id="KW-0511">Multifunctional enzyme</keyword>
<evidence type="ECO:0000259" key="20">
    <source>
        <dbReference type="Pfam" id="PF14699"/>
    </source>
</evidence>
<keyword evidence="14" id="KW-0326">Glycosidase</keyword>
<dbReference type="GO" id="GO:0005978">
    <property type="term" value="P:glycogen biosynthetic process"/>
    <property type="evidence" value="ECO:0007669"/>
    <property type="project" value="UniProtKB-KW"/>
</dbReference>
<protein>
    <recommendedName>
        <fullName evidence="7">Glycogen debranching enzyme</fullName>
        <ecNumber evidence="5">2.4.1.25</ecNumber>
        <ecNumber evidence="6">3.2.1.33</ecNumber>
    </recommendedName>
    <alternativeName>
        <fullName evidence="16">Glycogen debrancher</fullName>
    </alternativeName>
</protein>
<evidence type="ECO:0000256" key="11">
    <source>
        <dbReference type="ARBA" id="ARBA00022801"/>
    </source>
</evidence>
<dbReference type="PANTHER" id="PTHR10569:SF2">
    <property type="entry name" value="GLYCOGEN DEBRANCHING ENZYME"/>
    <property type="match status" value="1"/>
</dbReference>
<feature type="transmembrane region" description="Helical" evidence="18">
    <location>
        <begin position="2194"/>
        <end position="2214"/>
    </location>
</feature>
<dbReference type="NCBIfam" id="TIGR01531">
    <property type="entry name" value="glyc_debranch"/>
    <property type="match status" value="1"/>
</dbReference>
<keyword evidence="18" id="KW-0472">Membrane</keyword>
<accession>A0A4P2LYC2</accession>
<dbReference type="Pfam" id="PF14699">
    <property type="entry name" value="hGDE_N"/>
    <property type="match status" value="1"/>
</dbReference>
<dbReference type="SUPFAM" id="SSF51445">
    <property type="entry name" value="(Trans)glycosidases"/>
    <property type="match status" value="1"/>
</dbReference>
<feature type="compositionally biased region" description="Low complexity" evidence="17">
    <location>
        <begin position="1741"/>
        <end position="1751"/>
    </location>
</feature>
<dbReference type="GO" id="GO:0004134">
    <property type="term" value="F:4-alpha-glucanotransferase activity"/>
    <property type="evidence" value="ECO:0007669"/>
    <property type="project" value="UniProtKB-EC"/>
</dbReference>
<keyword evidence="18" id="KW-1133">Transmembrane helix</keyword>
<keyword evidence="11" id="KW-0378">Hydrolase</keyword>
<feature type="domain" description="Glycogen debranching enzyme glucanotransferase" evidence="21">
    <location>
        <begin position="228"/>
        <end position="674"/>
    </location>
</feature>
<dbReference type="FunFam" id="3.20.20.80:FF:000070">
    <property type="entry name" value="GDB1p Glycogen debranching enzyme"/>
    <property type="match status" value="1"/>
</dbReference>
<name>A0A4P2LYC2_MACNP</name>
<feature type="compositionally biased region" description="Polar residues" evidence="17">
    <location>
        <begin position="1766"/>
        <end position="1782"/>
    </location>
</feature>
<proteinExistence type="evidence at transcript level"/>
<evidence type="ECO:0000313" key="23">
    <source>
        <dbReference type="EMBL" id="ANN13869.1"/>
    </source>
</evidence>
<dbReference type="EMBL" id="KU961550">
    <property type="protein sequence ID" value="ANN13869.1"/>
    <property type="molecule type" value="mRNA"/>
</dbReference>
<dbReference type="Pfam" id="PF06202">
    <property type="entry name" value="GDE_C"/>
    <property type="match status" value="1"/>
</dbReference>
<evidence type="ECO:0000256" key="13">
    <source>
        <dbReference type="ARBA" id="ARBA00023268"/>
    </source>
</evidence>
<dbReference type="InterPro" id="IPR010401">
    <property type="entry name" value="AGL/Gdb1"/>
</dbReference>
<feature type="domain" description="Glycogen debranching enzyme central" evidence="22">
    <location>
        <begin position="818"/>
        <end position="1095"/>
    </location>
</feature>
<comment type="subcellular location">
    <subcellularLocation>
        <location evidence="4">Cytoplasm</location>
    </subcellularLocation>
</comment>
<comment type="catalytic activity">
    <reaction evidence="2">
        <text>Hydrolysis of (1-&gt;6)-alpha-D-glucosidic branch linkages in glycogen phosphorylase limit dextrin.</text>
        <dbReference type="EC" id="3.2.1.33"/>
    </reaction>
</comment>
<dbReference type="InterPro" id="IPR032790">
    <property type="entry name" value="GDE_C"/>
</dbReference>
<dbReference type="GO" id="GO:0005737">
    <property type="term" value="C:cytoplasm"/>
    <property type="evidence" value="ECO:0007669"/>
    <property type="project" value="UniProtKB-SubCell"/>
</dbReference>
<comment type="catalytic activity">
    <reaction evidence="1">
        <text>Transfers a segment of a (1-&gt;4)-alpha-D-glucan to a new position in an acceptor, which may be glucose or a (1-&gt;4)-alpha-D-glucan.</text>
        <dbReference type="EC" id="2.4.1.25"/>
    </reaction>
</comment>
<dbReference type="EC" id="3.2.1.33" evidence="6"/>
<evidence type="ECO:0000256" key="18">
    <source>
        <dbReference type="SAM" id="Phobius"/>
    </source>
</evidence>
<dbReference type="EC" id="2.4.1.25" evidence="5"/>
<dbReference type="GO" id="GO:0005980">
    <property type="term" value="P:glycogen catabolic process"/>
    <property type="evidence" value="ECO:0007669"/>
    <property type="project" value="InterPro"/>
</dbReference>
<evidence type="ECO:0000256" key="5">
    <source>
        <dbReference type="ARBA" id="ARBA00012560"/>
    </source>
</evidence>
<sequence length="2216" mass="250832">MCNMIKPKQDEMLWYLISWLCLEIKKLANFFKMGVQDGAGVVTQVPPPQQHTQMYNTDQVTNNTTPHGMANSFERSGSYDAGTKGMSAHRMSSGAAGINFIQQQAQVRVLTLNHDVHLDSTLFRLQKGWILQLRPGPSLLGRHVSVFTNHPETPSESFTRNRYRRLQWKSDSRNKGDDTALFVEINIVTAGSFHFYFTYDTSEDREKARGSGFFIVDPTLTVGTNSEVLPLDCIQCQTVLAKSLGPLPDWEQRLQVAYETGYNMVHLTPIQELGGSNSSYSLGDQHKLNTEFHTPGQEYTFTDVEALIRRMRDEWKMLCITDIVLNHTANESPWLQEHPESTYNCQNSPHLRPAYLLDRVLHRMTVEVAEGKWEDRGIPVAIREEKDIEAIKNALHCTFLPQVKLHEFYTLDIDRIVEDFRRRISGHISITSQDEEEPKKSNLVIIQDLNYGRRTCTVDMNLAVKLYNVPKESMKLFKTKGPEARNEEDRIVRCCAEFRHHLENLNQQRTSEIQAHLIQAVECCLGTVRYQRLQHDGPMIAEVSEENPLVPPYFTHYGEDLPLEEEEALMYSPKNCFLMAHNGWVMGDDPLRNFASPDSYVYLRRELVAWGDSVKLRYGDKPDDCPFLWDHMRRYCEYTARIFHGIRLDNCHSTPIHVAEYMLDAARKVRPDLYVIAELFTNSDLTDNVFVNRLGINSLIREAMSAPNSHEEGRLVYLYGGEPVGAFLLPPVRPLVPSIAHAIFLDLTHDNRSPAEVRTAWDMLPSTALVNMACCASGSNRGYDELVPHHIHVVDETRVYTAWSDSEPTRGEIGLNSGIIKGKKLLNKLHSELGANGYNQVFVDQVTEHVVTVTRHNPVTHQSVVLVAYTSFRPPSEVRESNIRPLKVQGRLEEIIFEMQLKGKTSGEDNKSYPGFFSNDSEFINGLTSFVLDVKENIQPSQASLIHLTSSDQADTTECEYTANFTPGSVIAFRLSLLPPAQSAVNKIRGVLSEFGYKSRISEVTTHNTSLSEIVNNLTLADVNRVLYRCDDEEKDEGRGGGAYVIPNHGPLQYCGLQGFISALSEIRVHNDLGHPLCCNLRDGDWMMDYIVARLKLEPGTQPLGNWFENVFTWLKEVPRYLIPAYFDSIITSVYLTIINRAWALMGDFIAQGSDFAKALGLCSVQFCGIVRSALLPQLSPNLMAPHPPILSDSHGSQTQMSVTIAAGLPHFSTGYMRCWGRDTFIALPGNLLITGRYNEARWIILAFAGTMRHGLIPNLLDGGHKARFNCRDAVWFWLQSIQRYVTMAPEGYRILKDKVTRMYPSDDSSPQEAGRHEQLLEEVIQEALQRHFQGVQFRERNAGFQIDREMCDEGFNNKIGVDLETGFVYGGTIHNCGTWMDKMGSSELAGTKGKPATPRDGSAVEIVGLCKAALRFLGQMYKEEKFRYNAVERRDDTGNVTKWTYEFWEKKIEDNFEKFFWISEEPQPKKETNPELINRRGIYKDSFKASQFWADYQLRCNFPIAVAVAPEMTSSKHAWVALKNAEKILLGPLGIKTLDSSDWAYSGDYDNTNDSADPKIAHGYNYHQGPEWLWPVGWLLRAQLAIAPKVGGYEELGRTMSHVKSIISRHYTHLLTDPWRSLPELTNANGAHCSGSNPAQAWSTGCLLEVLWEMDHIEKGLRRSSMTGIDWAYSGDYYYYLMKKKKRDPGYATIRALDTTHQHQMPTHAQHAPSHLCQTHQASDPWLHISPTCTSSTTTTQFISDSSSDSSSRHHGRSSLHEDQPSSSMPDPACTTLQQPAPQTSRIVITTKDVDPFCSFVKEVDVGNAVICYVPRNVVFSEPPNFFSNSNNVVHVKCTQTDVNFSMALLCKPQQLPENCLAVWTVDDRVRRHAMWSSPEYVYSKNEEPQMSLKAPWFLGKSMTRERMKGRLAHPSVRGPVSFSGPAYEVSRSGSKKYQGRVPSIVALLTSHAKSHHKLAQKSIRPETTAMMPKIFQANHSGTEKEFWQHKRFAPVSQEIHKAWSKKSEQSQVDALTTMKGQPCEESAINPFVQKLESINKGKKFGFSYHLDPPTTTCQVSRPSVLNLPPPPQMPLPPVPEVHDPAVPGHSSWSDNFTKRSSGAWRDLPRVIGISKSIDVCKPLAYKAQRLSESVTFVNPYTKRAENEPSYTEESKATEAILTPHSERQRRESTCLFIPEEVVKPHHINRQKLSAVLVLTGFVMALLIFYLVYFL</sequence>
<evidence type="ECO:0000256" key="15">
    <source>
        <dbReference type="ARBA" id="ARBA00025780"/>
    </source>
</evidence>
<keyword evidence="8" id="KW-0963">Cytoplasm</keyword>
<dbReference type="SUPFAM" id="SSF48208">
    <property type="entry name" value="Six-hairpin glycosidases"/>
    <property type="match status" value="1"/>
</dbReference>
<dbReference type="CDD" id="cd11327">
    <property type="entry name" value="AmyAc_Glg_debranch_2"/>
    <property type="match status" value="1"/>
</dbReference>
<evidence type="ECO:0000259" key="22">
    <source>
        <dbReference type="Pfam" id="PF14702"/>
    </source>
</evidence>
<dbReference type="InterPro" id="IPR029436">
    <property type="entry name" value="AGL_euk_N"/>
</dbReference>
<evidence type="ECO:0000256" key="2">
    <source>
        <dbReference type="ARBA" id="ARBA00000927"/>
    </source>
</evidence>
<feature type="domain" description="Eukaryotic glycogen debranching enzyme N-terminal" evidence="20">
    <location>
        <begin position="132"/>
        <end position="223"/>
    </location>
</feature>
<evidence type="ECO:0000256" key="9">
    <source>
        <dbReference type="ARBA" id="ARBA00022676"/>
    </source>
</evidence>
<comment type="similarity">
    <text evidence="15">Belongs to the glycogen debranching enzyme family.</text>
</comment>
<evidence type="ECO:0000259" key="19">
    <source>
        <dbReference type="Pfam" id="PF06202"/>
    </source>
</evidence>
<dbReference type="InterPro" id="IPR006421">
    <property type="entry name" value="Glycogen_debranch_met"/>
</dbReference>
<evidence type="ECO:0000256" key="16">
    <source>
        <dbReference type="ARBA" id="ARBA00031477"/>
    </source>
</evidence>
<evidence type="ECO:0000256" key="14">
    <source>
        <dbReference type="ARBA" id="ARBA00023295"/>
    </source>
</evidence>
<dbReference type="Gene3D" id="3.20.20.80">
    <property type="entry name" value="Glycosidases"/>
    <property type="match status" value="2"/>
</dbReference>
<evidence type="ECO:0000256" key="3">
    <source>
        <dbReference type="ARBA" id="ARBA00003530"/>
    </source>
</evidence>
<feature type="region of interest" description="Disordered" evidence="17">
    <location>
        <begin position="1741"/>
        <end position="1782"/>
    </location>
</feature>
<evidence type="ECO:0000259" key="21">
    <source>
        <dbReference type="Pfam" id="PF14701"/>
    </source>
</evidence>
<dbReference type="FunFam" id="3.20.20.80:FF:000206">
    <property type="entry name" value="Amylo-alpha-1, 6-glucosidase, 4-alpha-glucanotransferase b"/>
    <property type="match status" value="1"/>
</dbReference>
<evidence type="ECO:0000256" key="12">
    <source>
        <dbReference type="ARBA" id="ARBA00023056"/>
    </source>
</evidence>
<keyword evidence="9" id="KW-0328">Glycosyltransferase</keyword>
<dbReference type="InterPro" id="IPR017853">
    <property type="entry name" value="GH"/>
</dbReference>
<dbReference type="FunFam" id="1.50.10.10:FF:000039">
    <property type="entry name" value="Glycogen debranching enzyme Gdb1, putative"/>
    <property type="match status" value="1"/>
</dbReference>